<dbReference type="Gene3D" id="3.40.980.10">
    <property type="entry name" value="MoaB/Mog-like domain"/>
    <property type="match status" value="1"/>
</dbReference>
<proteinExistence type="inferred from homology"/>
<dbReference type="AlphaFoldDB" id="A0A1B4XCQ7"/>
<dbReference type="GO" id="GO:0061599">
    <property type="term" value="F:molybdopterin molybdotransferase activity"/>
    <property type="evidence" value="ECO:0007669"/>
    <property type="project" value="UniProtKB-UniRule"/>
</dbReference>
<evidence type="ECO:0000256" key="4">
    <source>
        <dbReference type="ARBA" id="ARBA00010763"/>
    </source>
</evidence>
<dbReference type="UniPathway" id="UPA00344"/>
<evidence type="ECO:0000256" key="10">
    <source>
        <dbReference type="ARBA" id="ARBA00047317"/>
    </source>
</evidence>
<dbReference type="SUPFAM" id="SSF63882">
    <property type="entry name" value="MoeA N-terminal region -like"/>
    <property type="match status" value="1"/>
</dbReference>
<dbReference type="Pfam" id="PF03453">
    <property type="entry name" value="MoeA_N"/>
    <property type="match status" value="1"/>
</dbReference>
<name>A0A1B4XCQ7_9GAMM</name>
<dbReference type="InterPro" id="IPR005110">
    <property type="entry name" value="MoeA_linker/N"/>
</dbReference>
<dbReference type="SUPFAM" id="SSF53218">
    <property type="entry name" value="Molybdenum cofactor biosynthesis proteins"/>
    <property type="match status" value="1"/>
</dbReference>
<dbReference type="Gene3D" id="2.40.340.10">
    <property type="entry name" value="MoeA, C-terminal, domain IV"/>
    <property type="match status" value="1"/>
</dbReference>
<dbReference type="InterPro" id="IPR036688">
    <property type="entry name" value="MoeA_C_domain_IV_sf"/>
</dbReference>
<comment type="function">
    <text evidence="2 11">Catalyzes the insertion of molybdate into adenylated molybdopterin with the concomitant release of AMP.</text>
</comment>
<evidence type="ECO:0000256" key="6">
    <source>
        <dbReference type="ARBA" id="ARBA00022679"/>
    </source>
</evidence>
<dbReference type="InterPro" id="IPR038987">
    <property type="entry name" value="MoeA-like"/>
</dbReference>
<dbReference type="FunFam" id="3.40.980.10:FF:000004">
    <property type="entry name" value="Molybdopterin molybdenumtransferase"/>
    <property type="match status" value="1"/>
</dbReference>
<evidence type="ECO:0000259" key="12">
    <source>
        <dbReference type="SMART" id="SM00852"/>
    </source>
</evidence>
<dbReference type="SUPFAM" id="SSF63867">
    <property type="entry name" value="MoeA C-terminal domain-like"/>
    <property type="match status" value="1"/>
</dbReference>
<protein>
    <recommendedName>
        <fullName evidence="11">Molybdopterin molybdenumtransferase</fullName>
        <ecNumber evidence="11">2.10.1.1</ecNumber>
    </recommendedName>
</protein>
<dbReference type="PANTHER" id="PTHR10192">
    <property type="entry name" value="MOLYBDOPTERIN BIOSYNTHESIS PROTEIN"/>
    <property type="match status" value="1"/>
</dbReference>
<comment type="similarity">
    <text evidence="4 11">Belongs to the MoeA family.</text>
</comment>
<sequence>MRYRLGMLTLEQARDAILAEVTPSASTQTVSLAQAHGRFAAQELHAQVDNPAFDNSAMDGYAVRAADLVAAGFALPLRGECRCGDAPGKLAAGTTMRIFTGAPMPEGADTIVIQEDVKFEDNRVIFPKSAQPGSHLRRRGEDFRRGDTLYRPGRKLSAYDLALLSAAGVAEIPVYPRARVLVAATGDELVAPGTPLQPGQIYESNRLATLLLLRELGMDAVDGGTVRDDPAALRAWLQSSTDYDFVITSGGASVGDHDLVKQVFAEIGEIKFWKAKIKPGKPIAFGRVGTRTHFFALPGNPVSSLVTFKLFVEPALIAWHHGASHLPQLAATAANDFRRHPGRTEFLRARIVAEGGKLVATALRGQGSHMLGPLRETNGFIRVEADSAGFQQGESVVVIPLSTEF</sequence>
<keyword evidence="9 11" id="KW-0501">Molybdenum cofactor biosynthesis</keyword>
<dbReference type="InterPro" id="IPR001453">
    <property type="entry name" value="MoaB/Mog_dom"/>
</dbReference>
<dbReference type="InterPro" id="IPR036135">
    <property type="entry name" value="MoeA_linker/N_sf"/>
</dbReference>
<evidence type="ECO:0000313" key="13">
    <source>
        <dbReference type="EMBL" id="BAV32556.1"/>
    </source>
</evidence>
<reference evidence="13 14" key="1">
    <citation type="submission" date="2015-05" db="EMBL/GenBank/DDBJ databases">
        <title>Complete genome sequence of a sulfur-oxidizing gammaproteobacterium strain HA5.</title>
        <authorList>
            <person name="Miura A."/>
            <person name="Kojima H."/>
            <person name="Fukui M."/>
        </authorList>
    </citation>
    <scope>NUCLEOTIDE SEQUENCE [LARGE SCALE GENOMIC DNA]</scope>
    <source>
        <strain evidence="13 14">HA5</strain>
    </source>
</reference>
<dbReference type="GO" id="GO:0046872">
    <property type="term" value="F:metal ion binding"/>
    <property type="evidence" value="ECO:0007669"/>
    <property type="project" value="UniProtKB-UniRule"/>
</dbReference>
<keyword evidence="8 11" id="KW-0460">Magnesium</keyword>
<dbReference type="InterPro" id="IPR036425">
    <property type="entry name" value="MoaB/Mog-like_dom_sf"/>
</dbReference>
<dbReference type="SMART" id="SM00852">
    <property type="entry name" value="MoCF_biosynth"/>
    <property type="match status" value="1"/>
</dbReference>
<dbReference type="Gene3D" id="3.90.105.10">
    <property type="entry name" value="Molybdopterin biosynthesis moea protein, domain 2"/>
    <property type="match status" value="1"/>
</dbReference>
<comment type="pathway">
    <text evidence="3 11">Cofactor biosynthesis; molybdopterin biosynthesis.</text>
</comment>
<keyword evidence="5 11" id="KW-0500">Molybdenum</keyword>
<evidence type="ECO:0000256" key="7">
    <source>
        <dbReference type="ARBA" id="ARBA00022723"/>
    </source>
</evidence>
<feature type="domain" description="MoaB/Mog" evidence="12">
    <location>
        <begin position="181"/>
        <end position="318"/>
    </location>
</feature>
<dbReference type="Proteomes" id="UP000243180">
    <property type="component" value="Chromosome"/>
</dbReference>
<comment type="catalytic activity">
    <reaction evidence="10">
        <text>adenylyl-molybdopterin + molybdate = Mo-molybdopterin + AMP + H(+)</text>
        <dbReference type="Rhea" id="RHEA:35047"/>
        <dbReference type="ChEBI" id="CHEBI:15378"/>
        <dbReference type="ChEBI" id="CHEBI:36264"/>
        <dbReference type="ChEBI" id="CHEBI:62727"/>
        <dbReference type="ChEBI" id="CHEBI:71302"/>
        <dbReference type="ChEBI" id="CHEBI:456215"/>
        <dbReference type="EC" id="2.10.1.1"/>
    </reaction>
</comment>
<dbReference type="NCBIfam" id="TIGR00177">
    <property type="entry name" value="molyb_syn"/>
    <property type="match status" value="1"/>
</dbReference>
<dbReference type="PANTHER" id="PTHR10192:SF5">
    <property type="entry name" value="GEPHYRIN"/>
    <property type="match status" value="1"/>
</dbReference>
<accession>A0A1B4XCQ7</accession>
<dbReference type="Gene3D" id="2.170.190.11">
    <property type="entry name" value="Molybdopterin biosynthesis moea protein, domain 3"/>
    <property type="match status" value="1"/>
</dbReference>
<dbReference type="NCBIfam" id="NF045515">
    <property type="entry name" value="Glp_gephyrin"/>
    <property type="match status" value="1"/>
</dbReference>
<dbReference type="GO" id="GO:0006777">
    <property type="term" value="P:Mo-molybdopterin cofactor biosynthetic process"/>
    <property type="evidence" value="ECO:0007669"/>
    <property type="project" value="UniProtKB-UniRule"/>
</dbReference>
<evidence type="ECO:0000256" key="5">
    <source>
        <dbReference type="ARBA" id="ARBA00022505"/>
    </source>
</evidence>
<dbReference type="EMBL" id="AP014879">
    <property type="protein sequence ID" value="BAV32556.1"/>
    <property type="molecule type" value="Genomic_DNA"/>
</dbReference>
<dbReference type="GO" id="GO:0005829">
    <property type="term" value="C:cytosol"/>
    <property type="evidence" value="ECO:0007669"/>
    <property type="project" value="TreeGrafter"/>
</dbReference>
<dbReference type="RefSeq" id="WP_096359230.1">
    <property type="nucleotide sequence ID" value="NZ_AP014879.1"/>
</dbReference>
<dbReference type="OrthoDB" id="9804758at2"/>
<organism evidence="13 14">
    <name type="scientific">Sulfuricaulis limicola</name>
    <dbReference type="NCBI Taxonomy" id="1620215"/>
    <lineage>
        <taxon>Bacteria</taxon>
        <taxon>Pseudomonadati</taxon>
        <taxon>Pseudomonadota</taxon>
        <taxon>Gammaproteobacteria</taxon>
        <taxon>Acidiferrobacterales</taxon>
        <taxon>Acidiferrobacteraceae</taxon>
        <taxon>Sulfuricaulis</taxon>
    </lineage>
</organism>
<evidence type="ECO:0000256" key="3">
    <source>
        <dbReference type="ARBA" id="ARBA00005046"/>
    </source>
</evidence>
<dbReference type="CDD" id="cd00887">
    <property type="entry name" value="MoeA"/>
    <property type="match status" value="1"/>
</dbReference>
<dbReference type="KEGG" id="slim:SCL_0234"/>
<dbReference type="Pfam" id="PF03454">
    <property type="entry name" value="MoeA_C"/>
    <property type="match status" value="1"/>
</dbReference>
<evidence type="ECO:0000256" key="8">
    <source>
        <dbReference type="ARBA" id="ARBA00022842"/>
    </source>
</evidence>
<dbReference type="EC" id="2.10.1.1" evidence="11"/>
<dbReference type="InterPro" id="IPR005111">
    <property type="entry name" value="MoeA_C_domain_IV"/>
</dbReference>
<evidence type="ECO:0000256" key="9">
    <source>
        <dbReference type="ARBA" id="ARBA00023150"/>
    </source>
</evidence>
<evidence type="ECO:0000313" key="14">
    <source>
        <dbReference type="Proteomes" id="UP000243180"/>
    </source>
</evidence>
<dbReference type="Pfam" id="PF00994">
    <property type="entry name" value="MoCF_biosynth"/>
    <property type="match status" value="1"/>
</dbReference>
<gene>
    <name evidence="13" type="ORF">SCL_0234</name>
</gene>
<dbReference type="InParanoid" id="A0A1B4XCQ7"/>
<evidence type="ECO:0000256" key="2">
    <source>
        <dbReference type="ARBA" id="ARBA00002901"/>
    </source>
</evidence>
<dbReference type="FunCoup" id="A0A1B4XCQ7">
    <property type="interactions" value="522"/>
</dbReference>
<keyword evidence="6 11" id="KW-0808">Transferase</keyword>
<keyword evidence="14" id="KW-1185">Reference proteome</keyword>
<evidence type="ECO:0000256" key="11">
    <source>
        <dbReference type="RuleBase" id="RU365090"/>
    </source>
</evidence>
<keyword evidence="7 11" id="KW-0479">Metal-binding</keyword>
<evidence type="ECO:0000256" key="1">
    <source>
        <dbReference type="ARBA" id="ARBA00001946"/>
    </source>
</evidence>
<comment type="cofactor">
    <cofactor evidence="1 11">
        <name>Mg(2+)</name>
        <dbReference type="ChEBI" id="CHEBI:18420"/>
    </cofactor>
</comment>